<dbReference type="InterPro" id="IPR028846">
    <property type="entry name" value="Recoverin"/>
</dbReference>
<organism evidence="8 9">
    <name type="scientific">Brachionus calyciflorus</name>
    <dbReference type="NCBI Taxonomy" id="104777"/>
    <lineage>
        <taxon>Eukaryota</taxon>
        <taxon>Metazoa</taxon>
        <taxon>Spiralia</taxon>
        <taxon>Gnathifera</taxon>
        <taxon>Rotifera</taxon>
        <taxon>Eurotatoria</taxon>
        <taxon>Monogononta</taxon>
        <taxon>Pseudotrocha</taxon>
        <taxon>Ploima</taxon>
        <taxon>Brachionidae</taxon>
        <taxon>Brachionus</taxon>
    </lineage>
</organism>
<keyword evidence="5" id="KW-0106">Calcium</keyword>
<evidence type="ECO:0000256" key="4">
    <source>
        <dbReference type="ARBA" id="ARBA00022737"/>
    </source>
</evidence>
<proteinExistence type="inferred from homology"/>
<dbReference type="PANTHER" id="PTHR23055:SF178">
    <property type="entry name" value="NEUROCALCIN HOMOLOG"/>
    <property type="match status" value="1"/>
</dbReference>
<keyword evidence="2" id="KW-0519">Myristate</keyword>
<dbReference type="PANTHER" id="PTHR23055">
    <property type="entry name" value="CALCIUM BINDING PROTEINS"/>
    <property type="match status" value="1"/>
</dbReference>
<gene>
    <name evidence="8" type="ORF">OXX778_LOCUS14843</name>
</gene>
<keyword evidence="6" id="KW-0449">Lipoprotein</keyword>
<feature type="domain" description="EF-hand" evidence="7">
    <location>
        <begin position="102"/>
        <end position="137"/>
    </location>
</feature>
<comment type="similarity">
    <text evidence="1">Belongs to the recoverin family.</text>
</comment>
<keyword evidence="9" id="KW-1185">Reference proteome</keyword>
<dbReference type="PROSITE" id="PS00018">
    <property type="entry name" value="EF_HAND_1"/>
    <property type="match status" value="2"/>
</dbReference>
<dbReference type="SMART" id="SM00054">
    <property type="entry name" value="EFh"/>
    <property type="match status" value="3"/>
</dbReference>
<protein>
    <recommendedName>
        <fullName evidence="7">EF-hand domain-containing protein</fullName>
    </recommendedName>
</protein>
<evidence type="ECO:0000259" key="7">
    <source>
        <dbReference type="PROSITE" id="PS50222"/>
    </source>
</evidence>
<evidence type="ECO:0000256" key="5">
    <source>
        <dbReference type="ARBA" id="ARBA00022837"/>
    </source>
</evidence>
<dbReference type="Pfam" id="PF13499">
    <property type="entry name" value="EF-hand_7"/>
    <property type="match status" value="1"/>
</dbReference>
<evidence type="ECO:0000313" key="8">
    <source>
        <dbReference type="EMBL" id="CAF0969465.1"/>
    </source>
</evidence>
<comment type="caution">
    <text evidence="8">The sequence shown here is derived from an EMBL/GenBank/DDBJ whole genome shotgun (WGS) entry which is preliminary data.</text>
</comment>
<dbReference type="OrthoDB" id="191686at2759"/>
<dbReference type="PROSITE" id="PS50222">
    <property type="entry name" value="EF_HAND_2"/>
    <property type="match status" value="2"/>
</dbReference>
<accession>A0A814EM59</accession>
<dbReference type="Proteomes" id="UP000663879">
    <property type="component" value="Unassembled WGS sequence"/>
</dbReference>
<evidence type="ECO:0000256" key="2">
    <source>
        <dbReference type="ARBA" id="ARBA00022707"/>
    </source>
</evidence>
<sequence>MGGKNTKNAAKPELTESEIHFLMDNTQYDRNAIIQWYNDFLRDCPDGKLDKKEFEKVYAQLYPKGNPSKFSSFVFEVFDADNNKYISFSEFLLAISALSDGDVTKRLRLTFQIYDVNNNNQIDIKEMTKVIEALYDLKSVPKDQRKGENSAASRAQAIFLKLDLDGSKGLNADEFINGCVNDNYLLSLLLPEGN</sequence>
<evidence type="ECO:0000256" key="1">
    <source>
        <dbReference type="ARBA" id="ARBA00006049"/>
    </source>
</evidence>
<dbReference type="PRINTS" id="PR00450">
    <property type="entry name" value="RECOVERIN"/>
</dbReference>
<dbReference type="InterPro" id="IPR002048">
    <property type="entry name" value="EF_hand_dom"/>
</dbReference>
<evidence type="ECO:0000256" key="3">
    <source>
        <dbReference type="ARBA" id="ARBA00022723"/>
    </source>
</evidence>
<dbReference type="CDD" id="cd00051">
    <property type="entry name" value="EFh"/>
    <property type="match status" value="1"/>
</dbReference>
<dbReference type="GO" id="GO:0005509">
    <property type="term" value="F:calcium ion binding"/>
    <property type="evidence" value="ECO:0007669"/>
    <property type="project" value="InterPro"/>
</dbReference>
<keyword evidence="4" id="KW-0677">Repeat</keyword>
<evidence type="ECO:0000313" key="9">
    <source>
        <dbReference type="Proteomes" id="UP000663879"/>
    </source>
</evidence>
<dbReference type="EMBL" id="CAJNOC010003138">
    <property type="protein sequence ID" value="CAF0969465.1"/>
    <property type="molecule type" value="Genomic_DNA"/>
</dbReference>
<dbReference type="AlphaFoldDB" id="A0A814EM59"/>
<feature type="domain" description="EF-hand" evidence="7">
    <location>
        <begin position="66"/>
        <end position="101"/>
    </location>
</feature>
<name>A0A814EM59_9BILA</name>
<reference evidence="8" key="1">
    <citation type="submission" date="2021-02" db="EMBL/GenBank/DDBJ databases">
        <authorList>
            <person name="Nowell W R."/>
        </authorList>
    </citation>
    <scope>NUCLEOTIDE SEQUENCE</scope>
    <source>
        <strain evidence="8">Ploen Becks lab</strain>
    </source>
</reference>
<dbReference type="SUPFAM" id="SSF47473">
    <property type="entry name" value="EF-hand"/>
    <property type="match status" value="1"/>
</dbReference>
<dbReference type="Gene3D" id="1.10.238.10">
    <property type="entry name" value="EF-hand"/>
    <property type="match status" value="1"/>
</dbReference>
<evidence type="ECO:0000256" key="6">
    <source>
        <dbReference type="ARBA" id="ARBA00023288"/>
    </source>
</evidence>
<dbReference type="InterPro" id="IPR018247">
    <property type="entry name" value="EF_Hand_1_Ca_BS"/>
</dbReference>
<dbReference type="InterPro" id="IPR011992">
    <property type="entry name" value="EF-hand-dom_pair"/>
</dbReference>
<keyword evidence="3" id="KW-0479">Metal-binding</keyword>